<name>A0A809S0S2_9BACT</name>
<sequence length="397" mass="48103">MKYFNKKKFRYWTVFLLISSSPLVLISCNTHYNTFRNNLKAFEEFTNQTKTENNPRYEYLVSLLEYTNQTMQKSFNQTNEEFIDISERSWLKFAANIEVRLNLYKELKKQLSELKEEEINNPNLGIKSNKFLSLYKYVFGFSEFKFLNYVESDTELTYLSDRVLMLKGLLLNKFLEKNGFSKTTYHQLWEKYEKFIEINQNDKIFEEFQRNNITNLYNSFENQIKQAINETINIDLKNKYQKEFEELLSFIDRVFDFYELFFEKSKNIYIAIEQSFFKTHIFDPILNDKEHQDFLRLFSYIHYTLESLLFNLYSFTSTSKIIYLSNALSNLKNKNFFNLNKIKELENQINTSENLTKTEQEDIYNQIIEILHQPFKEEELFKGKINKINNFVKEKEK</sequence>
<proteinExistence type="predicted"/>
<dbReference type="RefSeq" id="WP_161553158.1">
    <property type="nucleotide sequence ID" value="NZ_AP022325.1"/>
</dbReference>
<evidence type="ECO:0000313" key="4">
    <source>
        <dbReference type="Proteomes" id="UP000464317"/>
    </source>
</evidence>
<feature type="signal peptide" evidence="2">
    <location>
        <begin position="1"/>
        <end position="26"/>
    </location>
</feature>
<dbReference type="KEGG" id="mfel:JPM2_3900"/>
<feature type="coiled-coil region" evidence="1">
    <location>
        <begin position="328"/>
        <end position="362"/>
    </location>
</feature>
<dbReference type="PROSITE" id="PS51257">
    <property type="entry name" value="PROKAR_LIPOPROTEIN"/>
    <property type="match status" value="1"/>
</dbReference>
<accession>A0A809S0S2</accession>
<dbReference type="AlphaFoldDB" id="A0A809S0S2"/>
<dbReference type="Proteomes" id="UP000464317">
    <property type="component" value="Chromosome"/>
</dbReference>
<keyword evidence="1" id="KW-0175">Coiled coil</keyword>
<evidence type="ECO:0000256" key="1">
    <source>
        <dbReference type="SAM" id="Coils"/>
    </source>
</evidence>
<keyword evidence="4" id="KW-1185">Reference proteome</keyword>
<feature type="chain" id="PRO_5032777714" description="Lipoprotein" evidence="2">
    <location>
        <begin position="27"/>
        <end position="397"/>
    </location>
</feature>
<evidence type="ECO:0000313" key="3">
    <source>
        <dbReference type="EMBL" id="BBU47697.1"/>
    </source>
</evidence>
<evidence type="ECO:0000256" key="2">
    <source>
        <dbReference type="SAM" id="SignalP"/>
    </source>
</evidence>
<gene>
    <name evidence="3" type="ORF">JPM2_3900</name>
</gene>
<organism evidence="3 4">
    <name type="scientific">Mycoplasmopsis felis</name>
    <dbReference type="NCBI Taxonomy" id="33923"/>
    <lineage>
        <taxon>Bacteria</taxon>
        <taxon>Bacillati</taxon>
        <taxon>Mycoplasmatota</taxon>
        <taxon>Mycoplasmoidales</taxon>
        <taxon>Metamycoplasmataceae</taxon>
        <taxon>Mycoplasmopsis</taxon>
    </lineage>
</organism>
<dbReference type="EMBL" id="AP022325">
    <property type="protein sequence ID" value="BBU47697.1"/>
    <property type="molecule type" value="Genomic_DNA"/>
</dbReference>
<keyword evidence="2" id="KW-0732">Signal</keyword>
<protein>
    <recommendedName>
        <fullName evidence="5">Lipoprotein</fullName>
    </recommendedName>
</protein>
<evidence type="ECO:0008006" key="5">
    <source>
        <dbReference type="Google" id="ProtNLM"/>
    </source>
</evidence>
<reference evidence="3 4" key="1">
    <citation type="submission" date="2020-01" db="EMBL/GenBank/DDBJ databases">
        <title>Complete genome sequence of Mycoplasma felis strain Myco-2.</title>
        <authorList>
            <person name="Kinoshita Y."/>
            <person name="Niwa H."/>
            <person name="Uchida-Fujii E."/>
            <person name="Nukada T."/>
        </authorList>
    </citation>
    <scope>NUCLEOTIDE SEQUENCE [LARGE SCALE GENOMIC DNA]</scope>
    <source>
        <strain evidence="3 4">Myco-2</strain>
    </source>
</reference>